<comment type="caution">
    <text evidence="1">The sequence shown here is derived from an EMBL/GenBank/DDBJ whole genome shotgun (WGS) entry which is preliminary data.</text>
</comment>
<protein>
    <submittedName>
        <fullName evidence="1">Uncharacterized protein</fullName>
    </submittedName>
</protein>
<dbReference type="Proteomes" id="UP001221142">
    <property type="component" value="Unassembled WGS sequence"/>
</dbReference>
<sequence length="113" mass="12272">MSTQLFVTVNSDSARMSAMIDKVIDVLKVTVPVVHVGNIEKIEDVKAAVQKEQPDIIFTGSEWTDEQAQEMNALAKSVKADIKTVNIPYGLGTQGPEAVAAFLHERVASLYSP</sequence>
<name>A0AAD7FD61_9AGAR</name>
<evidence type="ECO:0000313" key="1">
    <source>
        <dbReference type="EMBL" id="KAJ7617080.1"/>
    </source>
</evidence>
<gene>
    <name evidence="1" type="ORF">FB45DRAFT_1063626</name>
</gene>
<evidence type="ECO:0000313" key="2">
    <source>
        <dbReference type="Proteomes" id="UP001221142"/>
    </source>
</evidence>
<proteinExistence type="predicted"/>
<dbReference type="EMBL" id="JARKIF010000021">
    <property type="protein sequence ID" value="KAJ7617080.1"/>
    <property type="molecule type" value="Genomic_DNA"/>
</dbReference>
<organism evidence="1 2">
    <name type="scientific">Roridomyces roridus</name>
    <dbReference type="NCBI Taxonomy" id="1738132"/>
    <lineage>
        <taxon>Eukaryota</taxon>
        <taxon>Fungi</taxon>
        <taxon>Dikarya</taxon>
        <taxon>Basidiomycota</taxon>
        <taxon>Agaricomycotina</taxon>
        <taxon>Agaricomycetes</taxon>
        <taxon>Agaricomycetidae</taxon>
        <taxon>Agaricales</taxon>
        <taxon>Marasmiineae</taxon>
        <taxon>Mycenaceae</taxon>
        <taxon>Roridomyces</taxon>
    </lineage>
</organism>
<accession>A0AAD7FD61</accession>
<keyword evidence="2" id="KW-1185">Reference proteome</keyword>
<reference evidence="1" key="1">
    <citation type="submission" date="2023-03" db="EMBL/GenBank/DDBJ databases">
        <title>Massive genome expansion in bonnet fungi (Mycena s.s.) driven by repeated elements and novel gene families across ecological guilds.</title>
        <authorList>
            <consortium name="Lawrence Berkeley National Laboratory"/>
            <person name="Harder C.B."/>
            <person name="Miyauchi S."/>
            <person name="Viragh M."/>
            <person name="Kuo A."/>
            <person name="Thoen E."/>
            <person name="Andreopoulos B."/>
            <person name="Lu D."/>
            <person name="Skrede I."/>
            <person name="Drula E."/>
            <person name="Henrissat B."/>
            <person name="Morin E."/>
            <person name="Kohler A."/>
            <person name="Barry K."/>
            <person name="LaButti K."/>
            <person name="Morin E."/>
            <person name="Salamov A."/>
            <person name="Lipzen A."/>
            <person name="Mereny Z."/>
            <person name="Hegedus B."/>
            <person name="Baldrian P."/>
            <person name="Stursova M."/>
            <person name="Weitz H."/>
            <person name="Taylor A."/>
            <person name="Grigoriev I.V."/>
            <person name="Nagy L.G."/>
            <person name="Martin F."/>
            <person name="Kauserud H."/>
        </authorList>
    </citation>
    <scope>NUCLEOTIDE SEQUENCE</scope>
    <source>
        <strain evidence="1">9284</strain>
    </source>
</reference>
<dbReference type="AlphaFoldDB" id="A0AAD7FD61"/>